<gene>
    <name evidence="1" type="ORF">BAE44_0001060</name>
</gene>
<keyword evidence="2" id="KW-1185">Reference proteome</keyword>
<reference evidence="1 2" key="1">
    <citation type="submission" date="2016-09" db="EMBL/GenBank/DDBJ databases">
        <title>The draft genome of Dichanthelium oligosanthes: A C3 panicoid grass species.</title>
        <authorList>
            <person name="Studer A.J."/>
            <person name="Schnable J.C."/>
            <person name="Brutnell T.P."/>
        </authorList>
    </citation>
    <scope>NUCLEOTIDE SEQUENCE [LARGE SCALE GENOMIC DNA]</scope>
    <source>
        <strain evidence="2">cv. Kellogg 1175</strain>
        <tissue evidence="1">Leaf</tissue>
    </source>
</reference>
<organism evidence="1 2">
    <name type="scientific">Dichanthelium oligosanthes</name>
    <dbReference type="NCBI Taxonomy" id="888268"/>
    <lineage>
        <taxon>Eukaryota</taxon>
        <taxon>Viridiplantae</taxon>
        <taxon>Streptophyta</taxon>
        <taxon>Embryophyta</taxon>
        <taxon>Tracheophyta</taxon>
        <taxon>Spermatophyta</taxon>
        <taxon>Magnoliopsida</taxon>
        <taxon>Liliopsida</taxon>
        <taxon>Poales</taxon>
        <taxon>Poaceae</taxon>
        <taxon>PACMAD clade</taxon>
        <taxon>Panicoideae</taxon>
        <taxon>Panicodae</taxon>
        <taxon>Paniceae</taxon>
        <taxon>Dichantheliinae</taxon>
        <taxon>Dichanthelium</taxon>
    </lineage>
</organism>
<dbReference type="GO" id="GO:0009536">
    <property type="term" value="C:plastid"/>
    <property type="evidence" value="ECO:0007669"/>
    <property type="project" value="TreeGrafter"/>
</dbReference>
<sequence length="92" mass="9366">MSSGAAAAGSAADYTAAATVVRFDPPLPLLRAPLPSPAPGEPPLLAFRDAASWEAAWDAAEASLVSQCEVIIPLTTPSPFLGRICVGNASKF</sequence>
<dbReference type="PANTHER" id="PTHR36773">
    <property type="entry name" value="EXPRESSED PROTEIN"/>
    <property type="match status" value="1"/>
</dbReference>
<dbReference type="Proteomes" id="UP000095767">
    <property type="component" value="Unassembled WGS sequence"/>
</dbReference>
<dbReference type="AlphaFoldDB" id="A0A1E5WKH0"/>
<evidence type="ECO:0000313" key="1">
    <source>
        <dbReference type="EMBL" id="OEL37921.1"/>
    </source>
</evidence>
<name>A0A1E5WKH0_9POAL</name>
<comment type="caution">
    <text evidence="1">The sequence shown here is derived from an EMBL/GenBank/DDBJ whole genome shotgun (WGS) entry which is preliminary data.</text>
</comment>
<protein>
    <submittedName>
        <fullName evidence="1">Uncharacterized protein</fullName>
    </submittedName>
</protein>
<accession>A0A1E5WKH0</accession>
<dbReference type="EMBL" id="LWDX02003709">
    <property type="protein sequence ID" value="OEL37921.1"/>
    <property type="molecule type" value="Genomic_DNA"/>
</dbReference>
<dbReference type="PANTHER" id="PTHR36773:SF1">
    <property type="entry name" value="EXPRESSED PROTEIN"/>
    <property type="match status" value="1"/>
</dbReference>
<proteinExistence type="predicted"/>
<evidence type="ECO:0000313" key="2">
    <source>
        <dbReference type="Proteomes" id="UP000095767"/>
    </source>
</evidence>
<dbReference type="STRING" id="888268.A0A1E5WKH0"/>